<name>A0A0K1PY76_9BACT</name>
<proteinExistence type="predicted"/>
<keyword evidence="1" id="KW-0489">Methyltransferase</keyword>
<dbReference type="GO" id="GO:0008168">
    <property type="term" value="F:methyltransferase activity"/>
    <property type="evidence" value="ECO:0007669"/>
    <property type="project" value="UniProtKB-KW"/>
</dbReference>
<sequence>MLASVRDHPSHRSKGYYLRNLLQYFNDADESLAEIRRTLTARGQALLVLQSSYYKEHELDLAALFADIAREMGLSAEIMFRMPVRRVMTSLNSKSRRYLDTRSYTESLLRLRRH</sequence>
<keyword evidence="2" id="KW-1185">Reference proteome</keyword>
<dbReference type="Proteomes" id="UP000064967">
    <property type="component" value="Chromosome"/>
</dbReference>
<organism evidence="1 2">
    <name type="scientific">Labilithrix luteola</name>
    <dbReference type="NCBI Taxonomy" id="1391654"/>
    <lineage>
        <taxon>Bacteria</taxon>
        <taxon>Pseudomonadati</taxon>
        <taxon>Myxococcota</taxon>
        <taxon>Polyangia</taxon>
        <taxon>Polyangiales</taxon>
        <taxon>Labilitrichaceae</taxon>
        <taxon>Labilithrix</taxon>
    </lineage>
</organism>
<dbReference type="EMBL" id="CP012333">
    <property type="protein sequence ID" value="AKU98483.1"/>
    <property type="molecule type" value="Genomic_DNA"/>
</dbReference>
<gene>
    <name evidence="1" type="ORF">AKJ09_05147</name>
</gene>
<reference evidence="1 2" key="1">
    <citation type="submission" date="2015-08" db="EMBL/GenBank/DDBJ databases">
        <authorList>
            <person name="Babu N.S."/>
            <person name="Beckwith C.J."/>
            <person name="Beseler K.G."/>
            <person name="Brison A."/>
            <person name="Carone J.V."/>
            <person name="Caskin T.P."/>
            <person name="Diamond M."/>
            <person name="Durham M.E."/>
            <person name="Foxe J.M."/>
            <person name="Go M."/>
            <person name="Henderson B.A."/>
            <person name="Jones I.B."/>
            <person name="McGettigan J.A."/>
            <person name="Micheletti S.J."/>
            <person name="Nasrallah M.E."/>
            <person name="Ortiz D."/>
            <person name="Piller C.R."/>
            <person name="Privatt S.R."/>
            <person name="Schneider S.L."/>
            <person name="Sharp S."/>
            <person name="Smith T.C."/>
            <person name="Stanton J.D."/>
            <person name="Ullery H.E."/>
            <person name="Wilson R.J."/>
            <person name="Serrano M.G."/>
            <person name="Buck G."/>
            <person name="Lee V."/>
            <person name="Wang Y."/>
            <person name="Carvalho R."/>
            <person name="Voegtly L."/>
            <person name="Shi R."/>
            <person name="Duckworth R."/>
            <person name="Johnson A."/>
            <person name="Loviza R."/>
            <person name="Walstead R."/>
            <person name="Shah Z."/>
            <person name="Kiflezghi M."/>
            <person name="Wade K."/>
            <person name="Ball S.L."/>
            <person name="Bradley K.W."/>
            <person name="Asai D.J."/>
            <person name="Bowman C.A."/>
            <person name="Russell D.A."/>
            <person name="Pope W.H."/>
            <person name="Jacobs-Sera D."/>
            <person name="Hendrix R.W."/>
            <person name="Hatfull G.F."/>
        </authorList>
    </citation>
    <scope>NUCLEOTIDE SEQUENCE [LARGE SCALE GENOMIC DNA]</scope>
    <source>
        <strain evidence="1 2">DSM 27648</strain>
    </source>
</reference>
<protein>
    <submittedName>
        <fullName evidence="1">DNA modification methylase</fullName>
    </submittedName>
</protein>
<evidence type="ECO:0000313" key="2">
    <source>
        <dbReference type="Proteomes" id="UP000064967"/>
    </source>
</evidence>
<dbReference type="AlphaFoldDB" id="A0A0K1PY76"/>
<evidence type="ECO:0000313" key="1">
    <source>
        <dbReference type="EMBL" id="AKU98483.1"/>
    </source>
</evidence>
<dbReference type="KEGG" id="llu:AKJ09_05147"/>
<accession>A0A0K1PY76</accession>
<dbReference type="STRING" id="1391654.AKJ09_05147"/>
<dbReference type="GO" id="GO:0032259">
    <property type="term" value="P:methylation"/>
    <property type="evidence" value="ECO:0007669"/>
    <property type="project" value="UniProtKB-KW"/>
</dbReference>
<keyword evidence="1" id="KW-0808">Transferase</keyword>